<reference evidence="6 7" key="1">
    <citation type="submission" date="2023-10" db="EMBL/GenBank/DDBJ databases">
        <authorList>
            <person name="Maclean D."/>
            <person name="Macfadyen A."/>
        </authorList>
    </citation>
    <scope>NUCLEOTIDE SEQUENCE [LARGE SCALE GENOMIC DNA]</scope>
</reference>
<feature type="repeat" description="ANK" evidence="3">
    <location>
        <begin position="1563"/>
        <end position="1595"/>
    </location>
</feature>
<feature type="repeat" description="ANK" evidence="3">
    <location>
        <begin position="961"/>
        <end position="993"/>
    </location>
</feature>
<feature type="region of interest" description="Disordered" evidence="4">
    <location>
        <begin position="2423"/>
        <end position="2454"/>
    </location>
</feature>
<feature type="compositionally biased region" description="Low complexity" evidence="4">
    <location>
        <begin position="2204"/>
        <end position="2224"/>
    </location>
</feature>
<keyword evidence="1" id="KW-0677">Repeat</keyword>
<proteinExistence type="predicted"/>
<comment type="caution">
    <text evidence="6">The sequence shown here is derived from an EMBL/GenBank/DDBJ whole genome shotgun (WGS) entry which is preliminary data.</text>
</comment>
<keyword evidence="7" id="KW-1185">Reference proteome</keyword>
<feature type="repeat" description="ANK" evidence="3">
    <location>
        <begin position="1530"/>
        <end position="1562"/>
    </location>
</feature>
<feature type="region of interest" description="Disordered" evidence="4">
    <location>
        <begin position="2336"/>
        <end position="2356"/>
    </location>
</feature>
<dbReference type="InterPro" id="IPR002110">
    <property type="entry name" value="Ankyrin_rpt"/>
</dbReference>
<evidence type="ECO:0000256" key="4">
    <source>
        <dbReference type="SAM" id="MobiDB-lite"/>
    </source>
</evidence>
<feature type="repeat" description="ANK" evidence="3">
    <location>
        <begin position="824"/>
        <end position="856"/>
    </location>
</feature>
<dbReference type="SUPFAM" id="SSF57850">
    <property type="entry name" value="RING/U-box"/>
    <property type="match status" value="1"/>
</dbReference>
<feature type="compositionally biased region" description="Low complexity" evidence="4">
    <location>
        <begin position="2280"/>
        <end position="2292"/>
    </location>
</feature>
<dbReference type="InterPro" id="IPR013083">
    <property type="entry name" value="Znf_RING/FYVE/PHD"/>
</dbReference>
<feature type="compositionally biased region" description="Polar residues" evidence="4">
    <location>
        <begin position="323"/>
        <end position="336"/>
    </location>
</feature>
<evidence type="ECO:0000313" key="6">
    <source>
        <dbReference type="EMBL" id="CAK0781002.1"/>
    </source>
</evidence>
<feature type="repeat" description="ANK" evidence="3">
    <location>
        <begin position="655"/>
        <end position="687"/>
    </location>
</feature>
<feature type="repeat" description="ANK" evidence="3">
    <location>
        <begin position="1662"/>
        <end position="1694"/>
    </location>
</feature>
<feature type="region of interest" description="Disordered" evidence="4">
    <location>
        <begin position="1206"/>
        <end position="1276"/>
    </location>
</feature>
<evidence type="ECO:0000313" key="7">
    <source>
        <dbReference type="Proteomes" id="UP001314263"/>
    </source>
</evidence>
<dbReference type="PANTHER" id="PTHR24126">
    <property type="entry name" value="ANKYRIN REPEAT, PH AND SEC7 DOMAIN CONTAINING PROTEIN SECG-RELATED"/>
    <property type="match status" value="1"/>
</dbReference>
<feature type="region of interest" description="Disordered" evidence="4">
    <location>
        <begin position="2280"/>
        <end position="2317"/>
    </location>
</feature>
<gene>
    <name evidence="6" type="ORF">CVIRNUC_005251</name>
</gene>
<evidence type="ECO:0000256" key="2">
    <source>
        <dbReference type="ARBA" id="ARBA00023043"/>
    </source>
</evidence>
<feature type="repeat" description="ANK" evidence="3">
    <location>
        <begin position="688"/>
        <end position="720"/>
    </location>
</feature>
<feature type="repeat" description="ANK" evidence="3">
    <location>
        <begin position="1427"/>
        <end position="1463"/>
    </location>
</feature>
<feature type="repeat" description="ANK" evidence="3">
    <location>
        <begin position="724"/>
        <end position="756"/>
    </location>
</feature>
<feature type="compositionally biased region" description="Basic residues" evidence="4">
    <location>
        <begin position="1871"/>
        <end position="1881"/>
    </location>
</feature>
<feature type="repeat" description="ANK" evidence="3">
    <location>
        <begin position="1695"/>
        <end position="1727"/>
    </location>
</feature>
<feature type="compositionally biased region" description="Basic and acidic residues" evidence="4">
    <location>
        <begin position="1882"/>
        <end position="1891"/>
    </location>
</feature>
<feature type="repeat" description="ANK" evidence="3">
    <location>
        <begin position="1394"/>
        <end position="1426"/>
    </location>
</feature>
<dbReference type="Gene3D" id="1.25.40.20">
    <property type="entry name" value="Ankyrin repeat-containing domain"/>
    <property type="match status" value="9"/>
</dbReference>
<feature type="region of interest" description="Disordered" evidence="4">
    <location>
        <begin position="2039"/>
        <end position="2190"/>
    </location>
</feature>
<dbReference type="SMART" id="SM00248">
    <property type="entry name" value="ANK"/>
    <property type="match status" value="29"/>
</dbReference>
<feature type="region of interest" description="Disordered" evidence="4">
    <location>
        <begin position="1955"/>
        <end position="2006"/>
    </location>
</feature>
<dbReference type="InterPro" id="IPR036770">
    <property type="entry name" value="Ankyrin_rpt-contain_sf"/>
</dbReference>
<protein>
    <recommendedName>
        <fullName evidence="5">U-box domain-containing protein</fullName>
    </recommendedName>
</protein>
<evidence type="ECO:0000259" key="5">
    <source>
        <dbReference type="SMART" id="SM00504"/>
    </source>
</evidence>
<organism evidence="6 7">
    <name type="scientific">Coccomyxa viridis</name>
    <dbReference type="NCBI Taxonomy" id="1274662"/>
    <lineage>
        <taxon>Eukaryota</taxon>
        <taxon>Viridiplantae</taxon>
        <taxon>Chlorophyta</taxon>
        <taxon>core chlorophytes</taxon>
        <taxon>Trebouxiophyceae</taxon>
        <taxon>Trebouxiophyceae incertae sedis</taxon>
        <taxon>Coccomyxaceae</taxon>
        <taxon>Coccomyxa</taxon>
    </lineage>
</organism>
<feature type="repeat" description="ANK" evidence="3">
    <location>
        <begin position="890"/>
        <end position="922"/>
    </location>
</feature>
<feature type="repeat" description="ANK" evidence="3">
    <location>
        <begin position="1361"/>
        <end position="1393"/>
    </location>
</feature>
<dbReference type="SUPFAM" id="SSF48403">
    <property type="entry name" value="Ankyrin repeat"/>
    <property type="match status" value="5"/>
</dbReference>
<dbReference type="EMBL" id="CAUYUE010000006">
    <property type="protein sequence ID" value="CAK0781002.1"/>
    <property type="molecule type" value="Genomic_DNA"/>
</dbReference>
<dbReference type="Pfam" id="PF12796">
    <property type="entry name" value="Ank_2"/>
    <property type="match status" value="6"/>
</dbReference>
<dbReference type="PROSITE" id="PS50297">
    <property type="entry name" value="ANK_REP_REGION"/>
    <property type="match status" value="15"/>
</dbReference>
<dbReference type="PROSITE" id="PS50088">
    <property type="entry name" value="ANK_REPEAT"/>
    <property type="match status" value="17"/>
</dbReference>
<feature type="region of interest" description="Disordered" evidence="4">
    <location>
        <begin position="242"/>
        <end position="270"/>
    </location>
</feature>
<feature type="domain" description="U-box" evidence="5">
    <location>
        <begin position="2530"/>
        <end position="2592"/>
    </location>
</feature>
<feature type="region of interest" description="Disordered" evidence="4">
    <location>
        <begin position="1866"/>
        <end position="1940"/>
    </location>
</feature>
<dbReference type="Proteomes" id="UP001314263">
    <property type="component" value="Unassembled WGS sequence"/>
</dbReference>
<accession>A0AAV1I405</accession>
<feature type="compositionally biased region" description="Polar residues" evidence="4">
    <location>
        <begin position="2346"/>
        <end position="2355"/>
    </location>
</feature>
<name>A0AAV1I405_9CHLO</name>
<feature type="compositionally biased region" description="Polar residues" evidence="4">
    <location>
        <begin position="1238"/>
        <end position="1247"/>
    </location>
</feature>
<feature type="compositionally biased region" description="Polar residues" evidence="4">
    <location>
        <begin position="2118"/>
        <end position="2131"/>
    </location>
</feature>
<dbReference type="PRINTS" id="PR01415">
    <property type="entry name" value="ANKYRIN"/>
</dbReference>
<dbReference type="SMART" id="SM00504">
    <property type="entry name" value="Ubox"/>
    <property type="match status" value="1"/>
</dbReference>
<evidence type="ECO:0000256" key="1">
    <source>
        <dbReference type="ARBA" id="ARBA00022737"/>
    </source>
</evidence>
<dbReference type="InterPro" id="IPR003613">
    <property type="entry name" value="Ubox_domain"/>
</dbReference>
<feature type="compositionally biased region" description="Low complexity" evidence="4">
    <location>
        <begin position="1257"/>
        <end position="1276"/>
    </location>
</feature>
<feature type="region of interest" description="Disordered" evidence="4">
    <location>
        <begin position="2204"/>
        <end position="2238"/>
    </location>
</feature>
<dbReference type="PANTHER" id="PTHR24126:SF14">
    <property type="entry name" value="ANK_REP_REGION DOMAIN-CONTAINING PROTEIN"/>
    <property type="match status" value="1"/>
</dbReference>
<feature type="region of interest" description="Disordered" evidence="4">
    <location>
        <begin position="306"/>
        <end position="337"/>
    </location>
</feature>
<dbReference type="Pfam" id="PF04564">
    <property type="entry name" value="U-box"/>
    <property type="match status" value="1"/>
</dbReference>
<dbReference type="GO" id="GO:0016567">
    <property type="term" value="P:protein ubiquitination"/>
    <property type="evidence" value="ECO:0007669"/>
    <property type="project" value="InterPro"/>
</dbReference>
<keyword evidence="2 3" id="KW-0040">ANK repeat</keyword>
<dbReference type="Pfam" id="PF13857">
    <property type="entry name" value="Ank_5"/>
    <property type="match status" value="1"/>
</dbReference>
<feature type="region of interest" description="Disordered" evidence="4">
    <location>
        <begin position="1300"/>
        <end position="1322"/>
    </location>
</feature>
<sequence>MNNVCSSSYAAPDLGRERLWQPATPFRHTDIIAGASPGAMPAQPSQEAREAWERYVQDQWGPMLRELGAPGRAASGGQATSEAVSAGSYSTAEGAAREAHATPASAEVPGGSHQHPPEETGVWASLVATALQAAGARADHASPQNEGPISSPVVEATASAAAEGASGCIAGGCGTGEDSVSPELDSKLASLSIKHPWDEQPFSSMSVTQEPLTFSSVCTLPQQQQQRTRRVVKVVRSTKVPASKVPAVQTQTRHSSSEEQSQEASPFTLPCSNGCEPDVAFRKSTQEHTSTRTRKKRAAATLMEGTSTFHAPPSAPCEHERSNSNPAGTSEPSGQSCCPDHGLQVCKPAAHSQTPACQAQGSTLGMVPTMQPSQHRLPHPMDPLPPLQPHMCSPLPSWPALSGPMQLAASLQYPYAPYAGSMAAPRAGDPPAKAVQQQVLPARPPWEAMQPGKASPSSAAPAQNGKACVQRPPLLLAAALGRTDVIHTLLSATHYSPPAHQFTDYRYTEAHHALEEAAAAAAELAGKATGRSSKGGPFLSAPRSPTVPQELTLLHCTALHLAASFGHTQAVQTLLMYPACSPAACNAMGLTALQAAAREGWVEIVAVLAGDPQCQVNSTDLAGRTALHWASAAGHAAVVNELWCRGANVQQMDNGGWTALHYAADAGHSEVVGSLIIAGTLVSAFSGAGWTAAHLAAMQGHTAVIDKLLIGGYQIDCASAYPSRGWTAAHVAARQGHLEALQSLIAAGARVDCKSEIGSSLLQGAAESGSFLVFSYLLQMESGKAEEADCFGTQLVHSAAEGGCCQIMEKLVKQGHDCKAVSRIGRTCLHYAARGGHLGMTCWLLEHGVDVNIADGAGETALMTAAGSSSVELVSLLLSRGADVAAQSKTGCPALHLAVAQGSLKTVEALMEAGSDPAVRCLRGTSALHHAAEANRMDSIAAILKHADAQAGADVNAQCASGLTALHVACRGQAVLVATLLLAAGVDGGLRDSRGCTALHYAAQTANWGLFSLLHAHVSCRPGETDLQGADLLQYGVEGGSLEIVNLLLEELIQSQSTAGSKPPVPSDSSIEARLAAGCSLSEPGNPGSAREHASASVAQPDNTQCDLLQIPASVAGPAHDPRPSQCAAAAREACSSAAQSAAGEKGARAYACAPLHTAALRGYSDLIPSLLGGGFSASDVDAFRRTPLHYAAMKGFSFFPTSQPGVQPPAVPVPGNHSDPEPSCEQGCRPGPEASESIASPQQKGSDQAEKAQLPSHSPSSSFDSKHSISSASAPLPASDAQAALSILTPAQPAPALPCVGPGSTPLSSASPQLAGAPPPYSPALSPAAQYYGPRTTVAYDLTADLLLEAGAAADSIDAWGCSALHYAAGTGQAELVERLLDLDLECSLVDVNGWTPLTHASAGGHAGCVGLLLAAGASVGGPDVHGRTPLHWAAERGWVDVVTLLVPAMMLEGQDLGLQDERGLSAAAAGANAGHVEAVLRVLDSNAIASERGMSALHLAVQGKLEALVAQLLTLPAAIATINTGDKDGLTPLHWAATEGTVGILDRLLAAGADVDALTNDHWTPLHEAALNGHVAAVERLLSANAQVCLKTSVGLTPLHNAASNSHVAVIEVLIRAGASVNARAGSNATALFIAAQNGHAEAVKHLLASSAEPCVPAGGGATALHAAATAGHLAIVEALIKANADVDIQAQNGATALHNAAGSGFESTVQALLAAHADIDVQNTNCNTALHLAAGKGHLGVVNTLLEAGADALIRNAKGWAPAQSAAAGGHLDIVLRLVAAGAGPRSKPELDVLRMLARKTSYKLSYVEGRLKLAEKERQRAQKAKDAVPEDGVSQEDLDALNAKADANMAALLQEEAALKDAQEAKKGKKKKKRKGKKGEDKGKEEESPATDAPAELSSPQDSRDGSADGQSAAIIKDSSPEAQPASKSLEPKGQAMLYSARKANVNTVDTCSEASKAPASNHSMSRGEANGDASVVAKGDGHGMHSPVRANQEGKSKEEAPTPMRIPIMGAAGKAGQGAAANCGRVKGEWVPLPGQSDPCNKQSVDWQAAGGRKVKRQTAGIAGGNASLQHAPDVAAARQARLLRPQPAGRGAQGEPRGAVPAKPSNGLAKASVTSVQSNARQEQAGSGGISHAAGTKGKADIAKVAKAAPAQGKHSSPSKSARQPAALPEQPGRGKKSEDSAACGALPVSFADMARPAKALQAAPASQPLPPEASSAAMPAQRVRPQPRSGAVARPVHFAHPPAAAAAAAAPAHDLSSAAATAPVASMDGAAAGPWHAAAAQPTQQPRREPPDICPAQLESRAGLPGGLLGGHTKADPVIINPAAAIDRLHKAPGPPRAASQNGSTPQDSCPMPSLFGNLDNGHIDWSFPRQGSHGSLSSAAHFARGHTSAMEAASERQTYSSMESLASLTATEVPDISNATSHGPSDAAHTGRAPLGTSPLGKGVGAGLAKRPNGLLGYPQHLQGGLPGVPSALHSIWNSLPPWETVAQPAAHLPSKPVLKQPQAHMSAAELERVQHLAEQYGLTCPITTKLMLDPVMAADGYTYERSAIMQHLNRSMLSPVTHAPMNSRHLDDALAMRSRIALLIPNA</sequence>
<dbReference type="Gene3D" id="3.30.40.10">
    <property type="entry name" value="Zinc/RING finger domain, C3HC4 (zinc finger)"/>
    <property type="match status" value="1"/>
</dbReference>
<feature type="repeat" description="ANK" evidence="3">
    <location>
        <begin position="622"/>
        <end position="654"/>
    </location>
</feature>
<feature type="repeat" description="ANK" evidence="3">
    <location>
        <begin position="857"/>
        <end position="889"/>
    </location>
</feature>
<feature type="compositionally biased region" description="Polar residues" evidence="4">
    <location>
        <begin position="1955"/>
        <end position="1969"/>
    </location>
</feature>
<evidence type="ECO:0000256" key="3">
    <source>
        <dbReference type="PROSITE-ProRule" id="PRU00023"/>
    </source>
</evidence>
<dbReference type="Pfam" id="PF00023">
    <property type="entry name" value="Ank"/>
    <property type="match status" value="3"/>
</dbReference>
<feature type="compositionally biased region" description="Low complexity" evidence="4">
    <location>
        <begin position="2151"/>
        <end position="2160"/>
    </location>
</feature>
<feature type="region of interest" description="Disordered" evidence="4">
    <location>
        <begin position="66"/>
        <end position="119"/>
    </location>
</feature>
<dbReference type="CDD" id="cd16655">
    <property type="entry name" value="RING-Ubox_WDSUB1-like"/>
    <property type="match status" value="1"/>
</dbReference>
<feature type="compositionally biased region" description="Low complexity" evidence="4">
    <location>
        <begin position="2081"/>
        <end position="2094"/>
    </location>
</feature>
<feature type="compositionally biased region" description="Polar residues" evidence="4">
    <location>
        <begin position="77"/>
        <end position="91"/>
    </location>
</feature>
<feature type="repeat" description="ANK" evidence="3">
    <location>
        <begin position="1728"/>
        <end position="1760"/>
    </location>
</feature>
<feature type="repeat" description="ANK" evidence="3">
    <location>
        <begin position="1596"/>
        <end position="1628"/>
    </location>
</feature>
<dbReference type="GO" id="GO:0004842">
    <property type="term" value="F:ubiquitin-protein transferase activity"/>
    <property type="evidence" value="ECO:0007669"/>
    <property type="project" value="InterPro"/>
</dbReference>